<name>A0A1L9U4I0_ASPBC</name>
<evidence type="ECO:0000313" key="3">
    <source>
        <dbReference type="EMBL" id="OJJ66473.1"/>
    </source>
</evidence>
<keyword evidence="4" id="KW-1185">Reference proteome</keyword>
<organism evidence="3 4">
    <name type="scientific">Aspergillus brasiliensis (strain CBS 101740 / IMI 381727 / IBT 21946)</name>
    <dbReference type="NCBI Taxonomy" id="767769"/>
    <lineage>
        <taxon>Eukaryota</taxon>
        <taxon>Fungi</taxon>
        <taxon>Dikarya</taxon>
        <taxon>Ascomycota</taxon>
        <taxon>Pezizomycotina</taxon>
        <taxon>Eurotiomycetes</taxon>
        <taxon>Eurotiomycetidae</taxon>
        <taxon>Eurotiales</taxon>
        <taxon>Aspergillaceae</taxon>
        <taxon>Aspergillus</taxon>
        <taxon>Aspergillus subgen. Circumdati</taxon>
    </lineage>
</organism>
<dbReference type="OrthoDB" id="5421765at2759"/>
<keyword evidence="2" id="KW-1133">Transmembrane helix</keyword>
<sequence>MEALIQARQQQNGATSYGSSSVPLYGTTTSVTSPTLATPGSSTALSSQTTSATVTNSSSSTPTHTASSLPSHNNGVSKGALAGAVVGSIAGTALLAILGAALFFRSRKRITPQSSSSGDSDRDAVELVKPRARVQALSSPSTLSPTGGQTSLLDLLPFIPQPADDQTVSTRIQTLFDHIGLHVDNYYVPARYESISPTPEQALRIESYSSSIPGSLTTALGSRRARRPILNHVLAQTILQAIQPGGSLYPPFVGSHGVDSGSASNSTRDIFAWRMLTARLHSEYLDSTSAAAQRNIETLADAFSEAFAIYRNPELSDADCRRHLVSVVREAAQLSVWLFTQPCSFEFNWTAPPGSIAVLPAVMKISDERGVDLPVSQKVVEATIAQI</sequence>
<dbReference type="VEuPathDB" id="FungiDB:ASPBRDRAFT_34920"/>
<dbReference type="OMA" id="QHVENYY"/>
<dbReference type="AlphaFoldDB" id="A0A1L9U4I0"/>
<reference evidence="4" key="1">
    <citation type="journal article" date="2017" name="Genome Biol.">
        <title>Comparative genomics reveals high biological diversity and specific adaptations in the industrially and medically important fungal genus Aspergillus.</title>
        <authorList>
            <person name="de Vries R.P."/>
            <person name="Riley R."/>
            <person name="Wiebenga A."/>
            <person name="Aguilar-Osorio G."/>
            <person name="Amillis S."/>
            <person name="Uchima C.A."/>
            <person name="Anderluh G."/>
            <person name="Asadollahi M."/>
            <person name="Askin M."/>
            <person name="Barry K."/>
            <person name="Battaglia E."/>
            <person name="Bayram O."/>
            <person name="Benocci T."/>
            <person name="Braus-Stromeyer S.A."/>
            <person name="Caldana C."/>
            <person name="Canovas D."/>
            <person name="Cerqueira G.C."/>
            <person name="Chen F."/>
            <person name="Chen W."/>
            <person name="Choi C."/>
            <person name="Clum A."/>
            <person name="Dos Santos R.A."/>
            <person name="Damasio A.R."/>
            <person name="Diallinas G."/>
            <person name="Emri T."/>
            <person name="Fekete E."/>
            <person name="Flipphi M."/>
            <person name="Freyberg S."/>
            <person name="Gallo A."/>
            <person name="Gournas C."/>
            <person name="Habgood R."/>
            <person name="Hainaut M."/>
            <person name="Harispe M.L."/>
            <person name="Henrissat B."/>
            <person name="Hilden K.S."/>
            <person name="Hope R."/>
            <person name="Hossain A."/>
            <person name="Karabika E."/>
            <person name="Karaffa L."/>
            <person name="Karanyi Z."/>
            <person name="Krasevec N."/>
            <person name="Kuo A."/>
            <person name="Kusch H."/>
            <person name="LaButti K."/>
            <person name="Lagendijk E.L."/>
            <person name="Lapidus A."/>
            <person name="Levasseur A."/>
            <person name="Lindquist E."/>
            <person name="Lipzen A."/>
            <person name="Logrieco A.F."/>
            <person name="MacCabe A."/>
            <person name="Maekelae M.R."/>
            <person name="Malavazi I."/>
            <person name="Melin P."/>
            <person name="Meyer V."/>
            <person name="Mielnichuk N."/>
            <person name="Miskei M."/>
            <person name="Molnar A.P."/>
            <person name="Mule G."/>
            <person name="Ngan C.Y."/>
            <person name="Orejas M."/>
            <person name="Orosz E."/>
            <person name="Ouedraogo J.P."/>
            <person name="Overkamp K.M."/>
            <person name="Park H.-S."/>
            <person name="Perrone G."/>
            <person name="Piumi F."/>
            <person name="Punt P.J."/>
            <person name="Ram A.F."/>
            <person name="Ramon A."/>
            <person name="Rauscher S."/>
            <person name="Record E."/>
            <person name="Riano-Pachon D.M."/>
            <person name="Robert V."/>
            <person name="Roehrig J."/>
            <person name="Ruller R."/>
            <person name="Salamov A."/>
            <person name="Salih N.S."/>
            <person name="Samson R.A."/>
            <person name="Sandor E."/>
            <person name="Sanguinetti M."/>
            <person name="Schuetze T."/>
            <person name="Sepcic K."/>
            <person name="Shelest E."/>
            <person name="Sherlock G."/>
            <person name="Sophianopoulou V."/>
            <person name="Squina F.M."/>
            <person name="Sun H."/>
            <person name="Susca A."/>
            <person name="Todd R.B."/>
            <person name="Tsang A."/>
            <person name="Unkles S.E."/>
            <person name="van de Wiele N."/>
            <person name="van Rossen-Uffink D."/>
            <person name="Oliveira J.V."/>
            <person name="Vesth T.C."/>
            <person name="Visser J."/>
            <person name="Yu J.-H."/>
            <person name="Zhou M."/>
            <person name="Andersen M.R."/>
            <person name="Archer D.B."/>
            <person name="Baker S.E."/>
            <person name="Benoit I."/>
            <person name="Brakhage A.A."/>
            <person name="Braus G.H."/>
            <person name="Fischer R."/>
            <person name="Frisvad J.C."/>
            <person name="Goldman G.H."/>
            <person name="Houbraken J."/>
            <person name="Oakley B."/>
            <person name="Pocsi I."/>
            <person name="Scazzocchio C."/>
            <person name="Seiboth B."/>
            <person name="vanKuyk P.A."/>
            <person name="Wortman J."/>
            <person name="Dyer P.S."/>
            <person name="Grigoriev I.V."/>
        </authorList>
    </citation>
    <scope>NUCLEOTIDE SEQUENCE [LARGE SCALE GENOMIC DNA]</scope>
    <source>
        <strain evidence="4">CBS 101740 / IMI 381727 / IBT 21946</strain>
    </source>
</reference>
<protein>
    <submittedName>
        <fullName evidence="3">Uncharacterized protein</fullName>
    </submittedName>
</protein>
<dbReference type="RefSeq" id="XP_067473723.1">
    <property type="nucleotide sequence ID" value="XM_067623287.1"/>
</dbReference>
<keyword evidence="2" id="KW-0812">Transmembrane</keyword>
<keyword evidence="2" id="KW-0472">Membrane</keyword>
<dbReference type="Proteomes" id="UP000184499">
    <property type="component" value="Unassembled WGS sequence"/>
</dbReference>
<evidence type="ECO:0000256" key="1">
    <source>
        <dbReference type="SAM" id="MobiDB-lite"/>
    </source>
</evidence>
<dbReference type="GeneID" id="93575775"/>
<feature type="compositionally biased region" description="Polar residues" evidence="1">
    <location>
        <begin position="7"/>
        <end position="22"/>
    </location>
</feature>
<gene>
    <name evidence="3" type="ORF">ASPBRDRAFT_34920</name>
</gene>
<proteinExistence type="predicted"/>
<dbReference type="EMBL" id="KV878698">
    <property type="protein sequence ID" value="OJJ66473.1"/>
    <property type="molecule type" value="Genomic_DNA"/>
</dbReference>
<evidence type="ECO:0000256" key="2">
    <source>
        <dbReference type="SAM" id="Phobius"/>
    </source>
</evidence>
<feature type="compositionally biased region" description="Low complexity" evidence="1">
    <location>
        <begin position="27"/>
        <end position="71"/>
    </location>
</feature>
<feature type="transmembrane region" description="Helical" evidence="2">
    <location>
        <begin position="80"/>
        <end position="104"/>
    </location>
</feature>
<evidence type="ECO:0000313" key="4">
    <source>
        <dbReference type="Proteomes" id="UP000184499"/>
    </source>
</evidence>
<feature type="region of interest" description="Disordered" evidence="1">
    <location>
        <begin position="1"/>
        <end position="72"/>
    </location>
</feature>
<accession>A0A1L9U4I0</accession>